<dbReference type="OrthoDB" id="1492850at2"/>
<dbReference type="InterPro" id="IPR018247">
    <property type="entry name" value="EF_Hand_1_Ca_BS"/>
</dbReference>
<dbReference type="InterPro" id="IPR015943">
    <property type="entry name" value="WD40/YVTN_repeat-like_dom_sf"/>
</dbReference>
<dbReference type="InterPro" id="IPR011600">
    <property type="entry name" value="Pept_C14_caspase"/>
</dbReference>
<dbReference type="GO" id="GO:0006508">
    <property type="term" value="P:proteolysis"/>
    <property type="evidence" value="ECO:0007669"/>
    <property type="project" value="InterPro"/>
</dbReference>
<dbReference type="GO" id="GO:0004197">
    <property type="term" value="F:cysteine-type endopeptidase activity"/>
    <property type="evidence" value="ECO:0007669"/>
    <property type="project" value="InterPro"/>
</dbReference>
<dbReference type="Gene3D" id="2.130.10.10">
    <property type="entry name" value="YVTN repeat-like/Quinoprotein amine dehydrogenase"/>
    <property type="match status" value="1"/>
</dbReference>
<reference evidence="2 3" key="1">
    <citation type="journal article" date="2012" name="Int. J. Syst. Evol. Microbiol.">
        <title>Flammeovirga pacifica sp. nov., isolated from deep-sea sediment.</title>
        <authorList>
            <person name="Xu H."/>
            <person name="Fu Y."/>
            <person name="Yang N."/>
            <person name="Ding Z."/>
            <person name="Lai Q."/>
            <person name="Zeng R."/>
        </authorList>
    </citation>
    <scope>NUCLEOTIDE SEQUENCE [LARGE SCALE GENOMIC DNA]</scope>
    <source>
        <strain evidence="3">DSM 24597 / LMG 26175 / WPAGA1</strain>
    </source>
</reference>
<protein>
    <recommendedName>
        <fullName evidence="1">Peptidase C14 caspase domain-containing protein</fullName>
    </recommendedName>
</protein>
<evidence type="ECO:0000313" key="2">
    <source>
        <dbReference type="EMBL" id="OHX63854.1"/>
    </source>
</evidence>
<dbReference type="Pfam" id="PF00656">
    <property type="entry name" value="Peptidase_C14"/>
    <property type="match status" value="1"/>
</dbReference>
<feature type="domain" description="Peptidase C14 caspase" evidence="1">
    <location>
        <begin position="1450"/>
        <end position="1718"/>
    </location>
</feature>
<comment type="caution">
    <text evidence="2">The sequence shown here is derived from an EMBL/GenBank/DDBJ whole genome shotgun (WGS) entry which is preliminary data.</text>
</comment>
<dbReference type="STRING" id="915059.NH26_19775"/>
<proteinExistence type="predicted"/>
<dbReference type="PROSITE" id="PS00018">
    <property type="entry name" value="EF_HAND_1"/>
    <property type="match status" value="1"/>
</dbReference>
<dbReference type="InterPro" id="IPR011047">
    <property type="entry name" value="Quinoprotein_ADH-like_sf"/>
</dbReference>
<evidence type="ECO:0000259" key="1">
    <source>
        <dbReference type="Pfam" id="PF00656"/>
    </source>
</evidence>
<name>A0A1S1YS46_FLAPC</name>
<dbReference type="Gene3D" id="3.40.50.1460">
    <property type="match status" value="1"/>
</dbReference>
<gene>
    <name evidence="2" type="ORF">NH26_19775</name>
</gene>
<dbReference type="EMBL" id="JRYR02000002">
    <property type="protein sequence ID" value="OHX63854.1"/>
    <property type="molecule type" value="Genomic_DNA"/>
</dbReference>
<dbReference type="RefSeq" id="WP_044217705.1">
    <property type="nucleotide sequence ID" value="NZ_JRYR02000002.1"/>
</dbReference>
<evidence type="ECO:0000313" key="3">
    <source>
        <dbReference type="Proteomes" id="UP000179797"/>
    </source>
</evidence>
<dbReference type="Proteomes" id="UP000179797">
    <property type="component" value="Unassembled WGS sequence"/>
</dbReference>
<organism evidence="2 3">
    <name type="scientific">Flammeovirga pacifica</name>
    <dbReference type="NCBI Taxonomy" id="915059"/>
    <lineage>
        <taxon>Bacteria</taxon>
        <taxon>Pseudomonadati</taxon>
        <taxon>Bacteroidota</taxon>
        <taxon>Cytophagia</taxon>
        <taxon>Cytophagales</taxon>
        <taxon>Flammeovirgaceae</taxon>
        <taxon>Flammeovirga</taxon>
    </lineage>
</organism>
<accession>A0A1S1YS46</accession>
<sequence>MHKITLLSVLFSLLFSIDLVGQQKTYYCPKNYYYINGDANEQFSVGVMKGYDSEKDNFALQIIKQDGSYSNSPIGQFSDITDIKLHPKLPLLAFSLLNINEDKPGNLIVFDLEKGEIKANYSGNFQSIFFMENDSLLLTQRRGIGTTNYIDVFNWKAYARVGTFKFKELNEYLLTRFENTLVYQKGGGFSGIENQLTVLDLDTFEEKSIALDLVSFKENGSIKYNKEGEIFIRKGDSFIEKKIKNIYPNGIKINQLANSYYIEDTKGNHFIYYLNTLSIGKPYDFIFYQEGEKRVQLVEDKIVFIEGEQVLSSRDAPFFLKGKNKNLIKTSVLEKGIWIYDLSGIHYEPYPVEGFFSPPLASNIKVPNTYQKLNDNIYWIKENLQKKKQTFVFKNVNTNELPISKSYQFSKDSINSFSKNGTHFTIDQDRDILYVHFKLDKVKQHDYIDGLTSIDLKADSIIQSFSGFNRQMEQLYFNRVQYDTKDSLLYISYQGDYGDPSNIYQLNINNPYAFEKKEQLPKEFNKAIQKNIFKDQYSDFTFTYKSKTYTPLTINQKLEDLNINFNEGISYLILPEEQLILIGFNTDNGWGELFIYDTKTSLEHPEFVQSFSIEGKISQLEKYKDQLLIALNKGEIQFVDFQALKEQVKLDKNQFASNDLSVYINQTIKNKVEEIVFLDGRKKLLGKDYYNFILWDLTTGRQLMFDKASDKGIFKVEGDTLIFGNQEENKQWLISKNKLISEKDEPTLHIQNKEDLKLFIQKEKLVKVNDNDTTLFDINKFTSTIQHQKYYFDKPEKIKNTILSGSISKDNAVLLFNNGVIGVYNPALSKTKYYIDINTQTKVTTPPTKSKNLNYDGAIVINEKRQSIFVSGSKGSLYEFDLTSGSLKAEIISPNNYYTISTITIDGDLLAIGDTHGKIKLFSLNSLQQINSFGHQVAQSLDVEKNVEPLNQQAFYINYSTTDYYEHKLVKVDFSRDIFSFDETRFGRYVDPTEKKSAYGLNSHSRFLTKSIAIDNHVIGIDYGEKRSVLTYNIENKRYDTLYHYPFNGEERIWDIFQSNDGKYFGITINKSQDIYNNKISDIYIFDAVTKEQLYHIEPKKLSFGHQIKSVTLTSNHQLFFTKDKKGAFGQNEYFQYDFVNQNGKDIPFEQVVDLYGNKMNTQGDILKLNSNAVASSDSKYIYIINYDLNILMVDVKTQKIIKSWPINDINSIYASSVNYNLFLIGDQKVLVGSDTKGAIKFWDIDENIGKLLATMYLSPTLDYIIYTPDLYYTSSKTIDNILSIKSGSDIYKFEQFDVLLNRPDIVFERLKFVNPMMIDRYKKLNKQRLSLLGIDTKQAIQEVPTIDVNDQDIPLSVEQESIDLNITAASKNIALNKLNIWVNNVPYFGIQGKEIQGTDYQINQKIPLSNGQNYIEVSCTDQYGRESIRWSRSINNQLKRKAKTVVIGIGVSRHQQADMNLTYADKDAIDFAQIFKDNAQDSSEVESYVITNEEVSVDKIESLKEILLKTTVDDHVYIFFAGHGTIYDKELYLSTYSIDFAQPSNGGLKYATLEDLIDGIPARNKAIFIDACQSGELLEDDFDLADGVTTTHSATNVRGLKLKNASKKKKTSDDPMLDDLLSNVPKENTIADIKNAFNEIRRGTGAFIFSSASGLEFAFEGQKWKNGVFTYALLSGLAELKADKNEDGVINVSELQEYLFKEVARLTDGKQNPTNRLENINNDFDFFSKKKNDQ</sequence>
<dbReference type="SUPFAM" id="SSF50998">
    <property type="entry name" value="Quinoprotein alcohol dehydrogenase-like"/>
    <property type="match status" value="1"/>
</dbReference>
<keyword evidence="3" id="KW-1185">Reference proteome</keyword>